<dbReference type="InterPro" id="IPR000123">
    <property type="entry name" value="Reverse_transcriptase_msDNA"/>
</dbReference>
<dbReference type="PROSITE" id="PS50878">
    <property type="entry name" value="RT_POL"/>
    <property type="match status" value="1"/>
</dbReference>
<dbReference type="EC" id="2.7.7.49" evidence="1"/>
<evidence type="ECO:0000256" key="7">
    <source>
        <dbReference type="ARBA" id="ARBA00023118"/>
    </source>
</evidence>
<evidence type="ECO:0000256" key="8">
    <source>
        <dbReference type="ARBA" id="ARBA00034120"/>
    </source>
</evidence>
<dbReference type="GO" id="GO:0051607">
    <property type="term" value="P:defense response to virus"/>
    <property type="evidence" value="ECO:0007669"/>
    <property type="project" value="UniProtKB-KW"/>
</dbReference>
<dbReference type="EMBL" id="VDEM01000162">
    <property type="protein sequence ID" value="KAF0821190.1"/>
    <property type="molecule type" value="Genomic_DNA"/>
</dbReference>
<comment type="similarity">
    <text evidence="8">Belongs to the bacterial reverse transcriptase family.</text>
</comment>
<dbReference type="PANTHER" id="PTHR34047">
    <property type="entry name" value="NUCLEAR INTRON MATURASE 1, MITOCHONDRIAL-RELATED"/>
    <property type="match status" value="1"/>
</dbReference>
<evidence type="ECO:0000256" key="5">
    <source>
        <dbReference type="ARBA" id="ARBA00022842"/>
    </source>
</evidence>
<dbReference type="PANTHER" id="PTHR34047:SF7">
    <property type="entry name" value="RNA-DIRECTED DNA POLYMERASE"/>
    <property type="match status" value="1"/>
</dbReference>
<keyword evidence="5" id="KW-0460">Magnesium</keyword>
<dbReference type="SUPFAM" id="SSF56672">
    <property type="entry name" value="DNA/RNA polymerases"/>
    <property type="match status" value="1"/>
</dbReference>
<dbReference type="PRINTS" id="PR00866">
    <property type="entry name" value="RNADNAPOLMS"/>
</dbReference>
<dbReference type="OrthoDB" id="9788687at2"/>
<keyword evidence="2 11" id="KW-0808">Transferase</keyword>
<feature type="domain" description="Reverse transcriptase" evidence="10">
    <location>
        <begin position="1"/>
        <end position="237"/>
    </location>
</feature>
<gene>
    <name evidence="11" type="ORF">KIS1582_5128</name>
</gene>
<dbReference type="RefSeq" id="WP_159347415.1">
    <property type="nucleotide sequence ID" value="NZ_JBALOT010000037.1"/>
</dbReference>
<evidence type="ECO:0000256" key="6">
    <source>
        <dbReference type="ARBA" id="ARBA00022918"/>
    </source>
</evidence>
<reference evidence="11 12" key="1">
    <citation type="journal article" date="2020" name="G3 (Bethesda)">
        <title>Whole Genome Sequencing and Comparative Genomics of Two Nematicidal Bacillus Strains Reveals a Wide Range of Possible Virulence Factors.</title>
        <authorList>
            <person name="Susic N."/>
            <person name="Janezic S."/>
            <person name="Rupnik M."/>
            <person name="Geric Stare B."/>
        </authorList>
    </citation>
    <scope>NUCLEOTIDE SEQUENCE [LARGE SCALE GENOMIC DNA]</scope>
    <source>
        <strain evidence="11 12">I-1582</strain>
    </source>
</reference>
<dbReference type="AlphaFoldDB" id="A0A800MRW5"/>
<dbReference type="InterPro" id="IPR043128">
    <property type="entry name" value="Rev_trsase/Diguanyl_cyclase"/>
</dbReference>
<evidence type="ECO:0000313" key="11">
    <source>
        <dbReference type="EMBL" id="KAF0821190.1"/>
    </source>
</evidence>
<evidence type="ECO:0000256" key="2">
    <source>
        <dbReference type="ARBA" id="ARBA00022679"/>
    </source>
</evidence>
<evidence type="ECO:0000256" key="4">
    <source>
        <dbReference type="ARBA" id="ARBA00022723"/>
    </source>
</evidence>
<comment type="catalytic activity">
    <reaction evidence="9">
        <text>DNA(n) + a 2'-deoxyribonucleoside 5'-triphosphate = DNA(n+1) + diphosphate</text>
        <dbReference type="Rhea" id="RHEA:22508"/>
        <dbReference type="Rhea" id="RHEA-COMP:17339"/>
        <dbReference type="Rhea" id="RHEA-COMP:17340"/>
        <dbReference type="ChEBI" id="CHEBI:33019"/>
        <dbReference type="ChEBI" id="CHEBI:61560"/>
        <dbReference type="ChEBI" id="CHEBI:173112"/>
        <dbReference type="EC" id="2.7.7.49"/>
    </reaction>
</comment>
<evidence type="ECO:0000256" key="3">
    <source>
        <dbReference type="ARBA" id="ARBA00022695"/>
    </source>
</evidence>
<keyword evidence="4" id="KW-0479">Metal-binding</keyword>
<comment type="caution">
    <text evidence="11">The sequence shown here is derived from an EMBL/GenBank/DDBJ whole genome shotgun (WGS) entry which is preliminary data.</text>
</comment>
<dbReference type="Pfam" id="PF00078">
    <property type="entry name" value="RVT_1"/>
    <property type="match status" value="1"/>
</dbReference>
<dbReference type="GO" id="GO:0003723">
    <property type="term" value="F:RNA binding"/>
    <property type="evidence" value="ECO:0007669"/>
    <property type="project" value="InterPro"/>
</dbReference>
<keyword evidence="7" id="KW-0051">Antiviral defense</keyword>
<evidence type="ECO:0000256" key="1">
    <source>
        <dbReference type="ARBA" id="ARBA00012493"/>
    </source>
</evidence>
<organism evidence="11 12">
    <name type="scientific">Cytobacillus firmus</name>
    <name type="common">Bacillus firmus</name>
    <dbReference type="NCBI Taxonomy" id="1399"/>
    <lineage>
        <taxon>Bacteria</taxon>
        <taxon>Bacillati</taxon>
        <taxon>Bacillota</taxon>
        <taxon>Bacilli</taxon>
        <taxon>Bacillales</taxon>
        <taxon>Bacillaceae</taxon>
        <taxon>Cytobacillus</taxon>
    </lineage>
</organism>
<accession>A0A800MRW5</accession>
<keyword evidence="6 11" id="KW-0695">RNA-directed DNA polymerase</keyword>
<dbReference type="InterPro" id="IPR051083">
    <property type="entry name" value="GrpII_Intron_Splice-Mob/Def"/>
</dbReference>
<proteinExistence type="inferred from homology"/>
<dbReference type="GO" id="GO:0046872">
    <property type="term" value="F:metal ion binding"/>
    <property type="evidence" value="ECO:0007669"/>
    <property type="project" value="UniProtKB-KW"/>
</dbReference>
<protein>
    <recommendedName>
        <fullName evidence="1">RNA-directed DNA polymerase</fullName>
        <ecNumber evidence="1">2.7.7.49</ecNumber>
    </recommendedName>
</protein>
<dbReference type="CDD" id="cd03487">
    <property type="entry name" value="RT_Bac_retron_II"/>
    <property type="match status" value="1"/>
</dbReference>
<keyword evidence="3 11" id="KW-0548">Nucleotidyltransferase</keyword>
<dbReference type="Proteomes" id="UP000465778">
    <property type="component" value="Unassembled WGS sequence"/>
</dbReference>
<evidence type="ECO:0000256" key="9">
    <source>
        <dbReference type="ARBA" id="ARBA00048173"/>
    </source>
</evidence>
<dbReference type="InterPro" id="IPR000477">
    <property type="entry name" value="RT_dom"/>
</dbReference>
<dbReference type="Gene3D" id="3.30.70.270">
    <property type="match status" value="1"/>
</dbReference>
<sequence>MIVIYIYKKHFFINKVLGTKTKNIYDLVEEKDKHYFNKTIQKKNGVRELKCLKEGDFKHIQQNLKKNFLDELPIPDYVYGFVKYSSYKDFLLPHIGKMYYVRLDIKDFFPSVKKDLLFQAFKSYFKLDGSDNDDVLNLFVDIVTLNEELPQGAVTSPVISNIVFRSLDIRIKYYCDKLGITYTRYADDLLFSSTNEQLHSRYFIKKVSKILGDKKFKLNTDKILKYTDEISLNGFVVGEKVRLSRKRKSDIAQVIRLCRNVKKPVDFDTLLSQLNQLDLRYRKKTVSDNGEEVYFSSKETLANYLLGFRSFFIDWLNTNLISDKREIKFFIDQIETFIDKHYAI</sequence>
<dbReference type="GO" id="GO:0003964">
    <property type="term" value="F:RNA-directed DNA polymerase activity"/>
    <property type="evidence" value="ECO:0007669"/>
    <property type="project" value="UniProtKB-KW"/>
</dbReference>
<evidence type="ECO:0000313" key="12">
    <source>
        <dbReference type="Proteomes" id="UP000465778"/>
    </source>
</evidence>
<name>A0A800MRW5_CYTFI</name>
<dbReference type="InterPro" id="IPR043502">
    <property type="entry name" value="DNA/RNA_pol_sf"/>
</dbReference>
<evidence type="ECO:0000259" key="10">
    <source>
        <dbReference type="PROSITE" id="PS50878"/>
    </source>
</evidence>